<feature type="region of interest" description="Disordered" evidence="1">
    <location>
        <begin position="47"/>
        <end position="97"/>
    </location>
</feature>
<feature type="compositionally biased region" description="Basic and acidic residues" evidence="1">
    <location>
        <begin position="1"/>
        <end position="10"/>
    </location>
</feature>
<dbReference type="EMBL" id="CAJOBA010008412">
    <property type="protein sequence ID" value="CAF3827867.1"/>
    <property type="molecule type" value="Genomic_DNA"/>
</dbReference>
<proteinExistence type="predicted"/>
<feature type="compositionally biased region" description="Polar residues" evidence="1">
    <location>
        <begin position="11"/>
        <end position="20"/>
    </location>
</feature>
<feature type="compositionally biased region" description="Polar residues" evidence="1">
    <location>
        <begin position="58"/>
        <end position="69"/>
    </location>
</feature>
<evidence type="ECO:0000313" key="6">
    <source>
        <dbReference type="Proteomes" id="UP000663829"/>
    </source>
</evidence>
<dbReference type="EMBL" id="CAJNOK010008396">
    <property type="protein sequence ID" value="CAF1062456.1"/>
    <property type="molecule type" value="Genomic_DNA"/>
</dbReference>
<dbReference type="EMBL" id="CAJOBC010004889">
    <property type="protein sequence ID" value="CAF3844223.1"/>
    <property type="molecule type" value="Genomic_DNA"/>
</dbReference>
<keyword evidence="6" id="KW-1185">Reference proteome</keyword>
<evidence type="ECO:0000313" key="5">
    <source>
        <dbReference type="EMBL" id="CAF3844223.1"/>
    </source>
</evidence>
<feature type="compositionally biased region" description="Basic and acidic residues" evidence="1">
    <location>
        <begin position="72"/>
        <end position="85"/>
    </location>
</feature>
<evidence type="ECO:0000313" key="4">
    <source>
        <dbReference type="EMBL" id="CAF3827867.1"/>
    </source>
</evidence>
<evidence type="ECO:0000256" key="1">
    <source>
        <dbReference type="SAM" id="MobiDB-lite"/>
    </source>
</evidence>
<dbReference type="Gene3D" id="4.10.60.10">
    <property type="entry name" value="Zinc finger, CCHC-type"/>
    <property type="match status" value="1"/>
</dbReference>
<dbReference type="EMBL" id="CAJNOQ010004889">
    <property type="protein sequence ID" value="CAF1077976.1"/>
    <property type="molecule type" value="Genomic_DNA"/>
</dbReference>
<evidence type="ECO:0000313" key="2">
    <source>
        <dbReference type="EMBL" id="CAF1062456.1"/>
    </source>
</evidence>
<accession>A0A814MHA5</accession>
<feature type="compositionally biased region" description="Polar residues" evidence="1">
    <location>
        <begin position="86"/>
        <end position="97"/>
    </location>
</feature>
<name>A0A814MHA5_9BILA</name>
<dbReference type="OrthoDB" id="9985943at2759"/>
<dbReference type="Proteomes" id="UP000682733">
    <property type="component" value="Unassembled WGS sequence"/>
</dbReference>
<reference evidence="3" key="1">
    <citation type="submission" date="2021-02" db="EMBL/GenBank/DDBJ databases">
        <authorList>
            <person name="Nowell W R."/>
        </authorList>
    </citation>
    <scope>NUCLEOTIDE SEQUENCE</scope>
</reference>
<protein>
    <submittedName>
        <fullName evidence="3">Uncharacterized protein</fullName>
    </submittedName>
</protein>
<comment type="caution">
    <text evidence="3">The sequence shown here is derived from an EMBL/GenBank/DDBJ whole genome shotgun (WGS) entry which is preliminary data.</text>
</comment>
<dbReference type="AlphaFoldDB" id="A0A814MHA5"/>
<gene>
    <name evidence="3" type="ORF">GPM918_LOCUS17622</name>
    <name evidence="2" type="ORF">OVA965_LOCUS17485</name>
    <name evidence="5" type="ORF">SRO942_LOCUS17619</name>
    <name evidence="4" type="ORF">TMI583_LOCUS17497</name>
</gene>
<organism evidence="3 6">
    <name type="scientific">Didymodactylos carnosus</name>
    <dbReference type="NCBI Taxonomy" id="1234261"/>
    <lineage>
        <taxon>Eukaryota</taxon>
        <taxon>Metazoa</taxon>
        <taxon>Spiralia</taxon>
        <taxon>Gnathifera</taxon>
        <taxon>Rotifera</taxon>
        <taxon>Eurotatoria</taxon>
        <taxon>Bdelloidea</taxon>
        <taxon>Philodinida</taxon>
        <taxon>Philodinidae</taxon>
        <taxon>Didymodactylos</taxon>
    </lineage>
</organism>
<feature type="region of interest" description="Disordered" evidence="1">
    <location>
        <begin position="1"/>
        <end position="23"/>
    </location>
</feature>
<dbReference type="Proteomes" id="UP000681722">
    <property type="component" value="Unassembled WGS sequence"/>
</dbReference>
<dbReference type="Proteomes" id="UP000677228">
    <property type="component" value="Unassembled WGS sequence"/>
</dbReference>
<dbReference type="Proteomes" id="UP000663829">
    <property type="component" value="Unassembled WGS sequence"/>
</dbReference>
<evidence type="ECO:0000313" key="3">
    <source>
        <dbReference type="EMBL" id="CAF1077976.1"/>
    </source>
</evidence>
<sequence>MGTEIDKDNRVTNCISNPNVGNPEYHNINLEDITDNHDDFQTQLSHREKQKLKRQRQDQNGYESSSFTPKRNRNDNNDTHQKKISENTNQYATSSYFNTNRTYRKQGNESSLYYKQQRVTFPPFRIKLSDGNKFPQNDVVIIKDINRNCKINLTYGRPVVIDQEKCYLLYADTAIQFDFLLNIENWPDKICNNQYSVELPRKIPASFSIVVKNVPAQWNAAGFGEELKQRYSTIVRAERLFIKGGRPISKVRVDFSSNKELAEILKMKRILLDDEYTSYQIEPYVPPIHIVRCYICQAYDDHIAAYCPNKEKPICFKCGQNHVYDRNCQNETRCAHCQGGHMAGNPNCPVKIERRQMKTQQNRTSNDKQMPLVPKQQGVWANTPGRLPFRNASMTNDNTNYGKEQRCTIEKINDTTMAIMQNQKDLYEQFTLLNAKIKNQVNEIVAVKLLINDIVCPLIREISNIIYGQVKGQNKQKLTPLYNKLMNYMGNNDIKLGNGNDQVNVQQYCEQSSDQNMNSLEI</sequence>